<evidence type="ECO:0000259" key="3">
    <source>
        <dbReference type="SMART" id="SM00475"/>
    </source>
</evidence>
<dbReference type="SUPFAM" id="SSF88723">
    <property type="entry name" value="PIN domain-like"/>
    <property type="match status" value="1"/>
</dbReference>
<dbReference type="InterPro" id="IPR029060">
    <property type="entry name" value="PIN-like_dom_sf"/>
</dbReference>
<dbReference type="GO" id="GO:0003677">
    <property type="term" value="F:DNA binding"/>
    <property type="evidence" value="ECO:0007669"/>
    <property type="project" value="InterPro"/>
</dbReference>
<dbReference type="GO" id="GO:0008409">
    <property type="term" value="F:5'-3' exonuclease activity"/>
    <property type="evidence" value="ECO:0007669"/>
    <property type="project" value="InterPro"/>
</dbReference>
<dbReference type="PANTHER" id="PTHR42646:SF2">
    <property type="entry name" value="5'-3' EXONUCLEASE FAMILY PROTEIN"/>
    <property type="match status" value="1"/>
</dbReference>
<proteinExistence type="predicted"/>
<dbReference type="AlphaFoldDB" id="A0A6C0CI03"/>
<dbReference type="GO" id="GO:0033567">
    <property type="term" value="P:DNA replication, Okazaki fragment processing"/>
    <property type="evidence" value="ECO:0007669"/>
    <property type="project" value="InterPro"/>
</dbReference>
<dbReference type="InterPro" id="IPR038969">
    <property type="entry name" value="FEN"/>
</dbReference>
<dbReference type="Gene3D" id="3.40.50.1010">
    <property type="entry name" value="5'-nuclease"/>
    <property type="match status" value="1"/>
</dbReference>
<dbReference type="SUPFAM" id="SSF47807">
    <property type="entry name" value="5' to 3' exonuclease, C-terminal subdomain"/>
    <property type="match status" value="1"/>
</dbReference>
<dbReference type="EMBL" id="MN739423">
    <property type="protein sequence ID" value="QHT04111.1"/>
    <property type="molecule type" value="Genomic_DNA"/>
</dbReference>
<keyword evidence="2" id="KW-0378">Hydrolase</keyword>
<evidence type="ECO:0000256" key="2">
    <source>
        <dbReference type="ARBA" id="ARBA00022801"/>
    </source>
</evidence>
<dbReference type="InterPro" id="IPR020046">
    <property type="entry name" value="5-3_exonucl_a-hlix_arch_N"/>
</dbReference>
<keyword evidence="1" id="KW-0540">Nuclease</keyword>
<organism evidence="4">
    <name type="scientific">viral metagenome</name>
    <dbReference type="NCBI Taxonomy" id="1070528"/>
    <lineage>
        <taxon>unclassified sequences</taxon>
        <taxon>metagenomes</taxon>
        <taxon>organismal metagenomes</taxon>
    </lineage>
</organism>
<evidence type="ECO:0000256" key="1">
    <source>
        <dbReference type="ARBA" id="ARBA00022722"/>
    </source>
</evidence>
<dbReference type="Pfam" id="PF02739">
    <property type="entry name" value="5_3_exonuc_N"/>
    <property type="match status" value="1"/>
</dbReference>
<dbReference type="PANTHER" id="PTHR42646">
    <property type="entry name" value="FLAP ENDONUCLEASE XNI"/>
    <property type="match status" value="1"/>
</dbReference>
<dbReference type="InterPro" id="IPR036279">
    <property type="entry name" value="5-3_exonuclease_C_sf"/>
</dbReference>
<name>A0A6C0CI03_9ZZZZ</name>
<evidence type="ECO:0000313" key="4">
    <source>
        <dbReference type="EMBL" id="QHT04111.1"/>
    </source>
</evidence>
<dbReference type="GO" id="GO:0017108">
    <property type="term" value="F:5'-flap endonuclease activity"/>
    <property type="evidence" value="ECO:0007669"/>
    <property type="project" value="InterPro"/>
</dbReference>
<feature type="domain" description="5'-3' exonuclease" evidence="3">
    <location>
        <begin position="3"/>
        <end position="267"/>
    </location>
</feature>
<accession>A0A6C0CI03</accession>
<dbReference type="Gene3D" id="1.10.150.20">
    <property type="entry name" value="5' to 3' exonuclease, C-terminal subdomain"/>
    <property type="match status" value="1"/>
</dbReference>
<dbReference type="SMART" id="SM00475">
    <property type="entry name" value="53EXOc"/>
    <property type="match status" value="1"/>
</dbReference>
<dbReference type="InterPro" id="IPR002421">
    <property type="entry name" value="5-3_exonuclease"/>
</dbReference>
<sequence>MTNYILIDASYFIFYRVFALHVWWRNARPDEELINPYDNEEFVEKFRSTFISKVKEINKKLKIKDVKIIVGKDCPQRQIWRMALHPSYKGGRNEEKNKQANVGNFFQLVYKEQLFEKAGVDMIVELDKLEADDCLALTARHLYEKYEDAQIYIITSDHDYIQLSNDRTYLYNLKFKSLLESKSYSGDPKRDLFYKIILGDKSDNISSVFEKCGKKTVEKCYDDPEFFEAKLNKENRNIEYQRNLQLISFDYIPSILVELFYNDILTTL</sequence>
<reference evidence="4" key="1">
    <citation type="journal article" date="2020" name="Nature">
        <title>Giant virus diversity and host interactions through global metagenomics.</title>
        <authorList>
            <person name="Schulz F."/>
            <person name="Roux S."/>
            <person name="Paez-Espino D."/>
            <person name="Jungbluth S."/>
            <person name="Walsh D.A."/>
            <person name="Denef V.J."/>
            <person name="McMahon K.D."/>
            <person name="Konstantinidis K.T."/>
            <person name="Eloe-Fadrosh E.A."/>
            <person name="Kyrpides N.C."/>
            <person name="Woyke T."/>
        </authorList>
    </citation>
    <scope>NUCLEOTIDE SEQUENCE</scope>
    <source>
        <strain evidence="4">GVMAG-M-3300021185-45</strain>
    </source>
</reference>
<protein>
    <recommendedName>
        <fullName evidence="3">5'-3' exonuclease domain-containing protein</fullName>
    </recommendedName>
</protein>